<dbReference type="EMBL" id="QGNW01001996">
    <property type="protein sequence ID" value="RVW26695.1"/>
    <property type="molecule type" value="Genomic_DNA"/>
</dbReference>
<evidence type="ECO:0000259" key="1">
    <source>
        <dbReference type="Pfam" id="PF07727"/>
    </source>
</evidence>
<accession>A0A438CU22</accession>
<proteinExistence type="predicted"/>
<dbReference type="Pfam" id="PF07727">
    <property type="entry name" value="RVT_2"/>
    <property type="match status" value="1"/>
</dbReference>
<protein>
    <submittedName>
        <fullName evidence="2">Putative mitochondrial protein</fullName>
    </submittedName>
</protein>
<reference evidence="2 3" key="1">
    <citation type="journal article" date="2018" name="PLoS Genet.">
        <title>Population sequencing reveals clonal diversity and ancestral inbreeding in the grapevine cultivar Chardonnay.</title>
        <authorList>
            <person name="Roach M.J."/>
            <person name="Johnson D.L."/>
            <person name="Bohlmann J."/>
            <person name="van Vuuren H.J."/>
            <person name="Jones S.J."/>
            <person name="Pretorius I.S."/>
            <person name="Schmidt S.A."/>
            <person name="Borneman A.R."/>
        </authorList>
    </citation>
    <scope>NUCLEOTIDE SEQUENCE [LARGE SCALE GENOMIC DNA]</scope>
    <source>
        <strain evidence="3">cv. Chardonnay</strain>
        <tissue evidence="2">Leaf</tissue>
    </source>
</reference>
<evidence type="ECO:0000313" key="2">
    <source>
        <dbReference type="EMBL" id="RVW26695.1"/>
    </source>
</evidence>
<organism evidence="2 3">
    <name type="scientific">Vitis vinifera</name>
    <name type="common">Grape</name>
    <dbReference type="NCBI Taxonomy" id="29760"/>
    <lineage>
        <taxon>Eukaryota</taxon>
        <taxon>Viridiplantae</taxon>
        <taxon>Streptophyta</taxon>
        <taxon>Embryophyta</taxon>
        <taxon>Tracheophyta</taxon>
        <taxon>Spermatophyta</taxon>
        <taxon>Magnoliopsida</taxon>
        <taxon>eudicotyledons</taxon>
        <taxon>Gunneridae</taxon>
        <taxon>Pentapetalae</taxon>
        <taxon>rosids</taxon>
        <taxon>Vitales</taxon>
        <taxon>Vitaceae</taxon>
        <taxon>Viteae</taxon>
        <taxon>Vitis</taxon>
    </lineage>
</organism>
<sequence>MIDELMALLKNNTWSLVPLPPGRTPIGYKWVFKVKENPNGSIQKCKARLVAKGFHQVAGFDFTETFSPIVKPATTRVMLTMALSRDDILITGSSDQVVMHLITSLNREFALKDLGEVNYFLGIEVNHTSEGIHLSQGKYITDLLCKAKMQGVNPISTPMTSG</sequence>
<dbReference type="AlphaFoldDB" id="A0A438CU22"/>
<dbReference type="Proteomes" id="UP000288805">
    <property type="component" value="Unassembled WGS sequence"/>
</dbReference>
<name>A0A438CU22_VITVI</name>
<dbReference type="SUPFAM" id="SSF56672">
    <property type="entry name" value="DNA/RNA polymerases"/>
    <property type="match status" value="1"/>
</dbReference>
<comment type="caution">
    <text evidence="2">The sequence shown here is derived from an EMBL/GenBank/DDBJ whole genome shotgun (WGS) entry which is preliminary data.</text>
</comment>
<gene>
    <name evidence="2" type="primary">AtMg00820_84</name>
    <name evidence="2" type="ORF">CK203_112006</name>
</gene>
<evidence type="ECO:0000313" key="3">
    <source>
        <dbReference type="Proteomes" id="UP000288805"/>
    </source>
</evidence>
<feature type="domain" description="Reverse transcriptase Ty1/copia-type" evidence="1">
    <location>
        <begin position="11"/>
        <end position="83"/>
    </location>
</feature>
<dbReference type="InterPro" id="IPR013103">
    <property type="entry name" value="RVT_2"/>
</dbReference>
<dbReference type="InterPro" id="IPR043502">
    <property type="entry name" value="DNA/RNA_pol_sf"/>
</dbReference>